<comment type="caution">
    <text evidence="3">The sequence shown here is derived from an EMBL/GenBank/DDBJ whole genome shotgun (WGS) entry which is preliminary data.</text>
</comment>
<evidence type="ECO:0000256" key="1">
    <source>
        <dbReference type="ARBA" id="ARBA00022603"/>
    </source>
</evidence>
<proteinExistence type="predicted"/>
<organism evidence="3 4">
    <name type="scientific">Natronolimnobius baerhuensis</name>
    <dbReference type="NCBI Taxonomy" id="253108"/>
    <lineage>
        <taxon>Archaea</taxon>
        <taxon>Methanobacteriati</taxon>
        <taxon>Methanobacteriota</taxon>
        <taxon>Stenosarchaea group</taxon>
        <taxon>Halobacteria</taxon>
        <taxon>Halobacteriales</taxon>
        <taxon>Natrialbaceae</taxon>
        <taxon>Natronolimnobius</taxon>
    </lineage>
</organism>
<dbReference type="InterPro" id="IPR007072">
    <property type="entry name" value="RNMT_CmcI"/>
</dbReference>
<protein>
    <recommendedName>
        <fullName evidence="5">Methyltransferase</fullName>
    </recommendedName>
</protein>
<dbReference type="GO" id="GO:0032259">
    <property type="term" value="P:methylation"/>
    <property type="evidence" value="ECO:0007669"/>
    <property type="project" value="UniProtKB-KW"/>
</dbReference>
<accession>A0A202E4X6</accession>
<dbReference type="EMBL" id="MWPH01000004">
    <property type="protein sequence ID" value="OVE83291.1"/>
    <property type="molecule type" value="Genomic_DNA"/>
</dbReference>
<keyword evidence="2" id="KW-0808">Transferase</keyword>
<dbReference type="InterPro" id="IPR029063">
    <property type="entry name" value="SAM-dependent_MTases_sf"/>
</dbReference>
<name>A0A202E4X6_9EURY</name>
<reference evidence="3 4" key="1">
    <citation type="submission" date="2017-02" db="EMBL/GenBank/DDBJ databases">
        <title>Natronthermophilus aegyptiacus gen. nov.,sp. nov., an aerobic, extremely halophilic alkalithermophilic archaeon isolated from the athalassohaline Wadi An Natrun, Egypt.</title>
        <authorList>
            <person name="Zhao B."/>
        </authorList>
    </citation>
    <scope>NUCLEOTIDE SEQUENCE [LARGE SCALE GENOMIC DNA]</scope>
    <source>
        <strain evidence="3 4">CGMCC 1.3597</strain>
    </source>
</reference>
<dbReference type="AlphaFoldDB" id="A0A202E4X6"/>
<dbReference type="GO" id="GO:0008610">
    <property type="term" value="P:lipid biosynthetic process"/>
    <property type="evidence" value="ECO:0007669"/>
    <property type="project" value="InterPro"/>
</dbReference>
<dbReference type="Proteomes" id="UP000196084">
    <property type="component" value="Unassembled WGS sequence"/>
</dbReference>
<evidence type="ECO:0000313" key="3">
    <source>
        <dbReference type="EMBL" id="OVE83291.1"/>
    </source>
</evidence>
<dbReference type="SUPFAM" id="SSF53335">
    <property type="entry name" value="S-adenosyl-L-methionine-dependent methyltransferases"/>
    <property type="match status" value="1"/>
</dbReference>
<dbReference type="Pfam" id="PF04989">
    <property type="entry name" value="RMNT_CmcI"/>
    <property type="match status" value="1"/>
</dbReference>
<evidence type="ECO:0000256" key="2">
    <source>
        <dbReference type="ARBA" id="ARBA00022679"/>
    </source>
</evidence>
<dbReference type="Gene3D" id="3.40.50.150">
    <property type="entry name" value="Vaccinia Virus protein VP39"/>
    <property type="match status" value="1"/>
</dbReference>
<dbReference type="PANTHER" id="PTHR40048:SF1">
    <property type="entry name" value="RHAMNOSYL O-METHYLTRANSFERASE"/>
    <property type="match status" value="1"/>
</dbReference>
<sequence>MKPLQHKNRILSLAKLISDENPDTVVEIGVCYGGTLYLWSRLTNADIIGIDLKFRGKGRLIKSFSENRIELVAGSSYDPKTVETVSEKIGGQIDFLFIDGDHSYEGVKSDFEAYSEFVSEGGIIAMDDVVATKHEVSEFWRELEQNDDYETMLIPDEDPGLGIIKC</sequence>
<keyword evidence="4" id="KW-1185">Reference proteome</keyword>
<dbReference type="GO" id="GO:0005886">
    <property type="term" value="C:plasma membrane"/>
    <property type="evidence" value="ECO:0007669"/>
    <property type="project" value="TreeGrafter"/>
</dbReference>
<evidence type="ECO:0008006" key="5">
    <source>
        <dbReference type="Google" id="ProtNLM"/>
    </source>
</evidence>
<keyword evidence="1" id="KW-0489">Methyltransferase</keyword>
<dbReference type="GO" id="GO:0008168">
    <property type="term" value="F:methyltransferase activity"/>
    <property type="evidence" value="ECO:0007669"/>
    <property type="project" value="UniProtKB-KW"/>
</dbReference>
<evidence type="ECO:0000313" key="4">
    <source>
        <dbReference type="Proteomes" id="UP000196084"/>
    </source>
</evidence>
<dbReference type="PANTHER" id="PTHR40048">
    <property type="entry name" value="RHAMNOSYL O-METHYLTRANSFERASE"/>
    <property type="match status" value="1"/>
</dbReference>
<gene>
    <name evidence="3" type="ORF">B2G88_17425</name>
</gene>